<dbReference type="Proteomes" id="UP000289794">
    <property type="component" value="Chromosome"/>
</dbReference>
<dbReference type="PANTHER" id="PTHR41317:SF1">
    <property type="entry name" value="PD-(D_E)XK NUCLEASE FAMILY TRANSPOSASE"/>
    <property type="match status" value="1"/>
</dbReference>
<proteinExistence type="predicted"/>
<accession>A0A4P6LUL9</accession>
<dbReference type="NCBIfam" id="TIGR01784">
    <property type="entry name" value="T_den_put_tspse"/>
    <property type="match status" value="1"/>
</dbReference>
<sequence>MADFVRERITVFYSLISYDTIKANHREIFSCIRYILFRKGESMETDNFIMLPTVDFCFTELMKNCIVRKGFVAALIGIPPEEIEETTLLEASLGGDWPDDKLGILDVHVLLADGTRMNIEMQVKYFEYWDERVLFYMGRMFTSQIKKGEPYKKLQKCIHVSILDFIHFPDDDECYRTIHFRDDKTGKVYTDKMEIQILELKKLPKEVRTGEDVILWMKFFSGKSREEFERVAKANEYLNEAYNTLKTMSADEKKRLEYEARDKALRDYNSQISSAERRGEERGEERTRQVFKLYMQGETPEAIAKICGIPVEKVREIIQ</sequence>
<protein>
    <recommendedName>
        <fullName evidence="3">Rpn family recombination-promoting nuclease/putative transposase</fullName>
    </recommendedName>
</protein>
<dbReference type="Pfam" id="PF12784">
    <property type="entry name" value="PDDEXK_2"/>
    <property type="match status" value="1"/>
</dbReference>
<evidence type="ECO:0000313" key="2">
    <source>
        <dbReference type="Proteomes" id="UP000289794"/>
    </source>
</evidence>
<gene>
    <name evidence="1" type="ORF">PMF13cell1_01642</name>
</gene>
<evidence type="ECO:0008006" key="3">
    <source>
        <dbReference type="Google" id="ProtNLM"/>
    </source>
</evidence>
<name>A0A4P6LUL9_9FIRM</name>
<reference evidence="1 2" key="1">
    <citation type="submission" date="2019-01" db="EMBL/GenBank/DDBJ databases">
        <title>PMF-metabolizing Aryl O-demethylase.</title>
        <authorList>
            <person name="Kim M."/>
        </authorList>
    </citation>
    <scope>NUCLEOTIDE SEQUENCE [LARGE SCALE GENOMIC DNA]</scope>
    <source>
        <strain evidence="1 2">PMF1</strain>
    </source>
</reference>
<dbReference type="PANTHER" id="PTHR41317">
    <property type="entry name" value="PD-(D_E)XK NUCLEASE FAMILY TRANSPOSASE"/>
    <property type="match status" value="1"/>
</dbReference>
<dbReference type="AlphaFoldDB" id="A0A4P6LUL9"/>
<dbReference type="InterPro" id="IPR010106">
    <property type="entry name" value="RpnA"/>
</dbReference>
<organism evidence="1 2">
    <name type="scientific">Blautia producta</name>
    <dbReference type="NCBI Taxonomy" id="33035"/>
    <lineage>
        <taxon>Bacteria</taxon>
        <taxon>Bacillati</taxon>
        <taxon>Bacillota</taxon>
        <taxon>Clostridia</taxon>
        <taxon>Lachnospirales</taxon>
        <taxon>Lachnospiraceae</taxon>
        <taxon>Blautia</taxon>
    </lineage>
</organism>
<dbReference type="EMBL" id="CP035945">
    <property type="protein sequence ID" value="QBE96104.1"/>
    <property type="molecule type" value="Genomic_DNA"/>
</dbReference>
<evidence type="ECO:0000313" key="1">
    <source>
        <dbReference type="EMBL" id="QBE96104.1"/>
    </source>
</evidence>
<dbReference type="KEGG" id="bpro:PMF13cell1_01642"/>